<evidence type="ECO:0000256" key="1">
    <source>
        <dbReference type="SAM" id="Phobius"/>
    </source>
</evidence>
<protein>
    <submittedName>
        <fullName evidence="2">Uncharacterized protein</fullName>
    </submittedName>
</protein>
<reference evidence="2" key="1">
    <citation type="journal article" date="2022" name="IScience">
        <title>Evolution of zygomycete secretomes and the origins of terrestrial fungal ecologies.</title>
        <authorList>
            <person name="Chang Y."/>
            <person name="Wang Y."/>
            <person name="Mondo S."/>
            <person name="Ahrendt S."/>
            <person name="Andreopoulos W."/>
            <person name="Barry K."/>
            <person name="Beard J."/>
            <person name="Benny G.L."/>
            <person name="Blankenship S."/>
            <person name="Bonito G."/>
            <person name="Cuomo C."/>
            <person name="Desiro A."/>
            <person name="Gervers K.A."/>
            <person name="Hundley H."/>
            <person name="Kuo A."/>
            <person name="LaButti K."/>
            <person name="Lang B.F."/>
            <person name="Lipzen A."/>
            <person name="O'Donnell K."/>
            <person name="Pangilinan J."/>
            <person name="Reynolds N."/>
            <person name="Sandor L."/>
            <person name="Smith M.E."/>
            <person name="Tsang A."/>
            <person name="Grigoriev I.V."/>
            <person name="Stajich J.E."/>
            <person name="Spatafora J.W."/>
        </authorList>
    </citation>
    <scope>NUCLEOTIDE SEQUENCE</scope>
    <source>
        <strain evidence="2">RSA 2281</strain>
    </source>
</reference>
<dbReference type="AlphaFoldDB" id="A0AAD5K6C7"/>
<organism evidence="2 3">
    <name type="scientific">Phascolomyces articulosus</name>
    <dbReference type="NCBI Taxonomy" id="60185"/>
    <lineage>
        <taxon>Eukaryota</taxon>
        <taxon>Fungi</taxon>
        <taxon>Fungi incertae sedis</taxon>
        <taxon>Mucoromycota</taxon>
        <taxon>Mucoromycotina</taxon>
        <taxon>Mucoromycetes</taxon>
        <taxon>Mucorales</taxon>
        <taxon>Lichtheimiaceae</taxon>
        <taxon>Phascolomyces</taxon>
    </lineage>
</organism>
<sequence>MCFCLHFPSLYPNYQGNWTKIVVVIVVVNFFFYCLVYIYHIRLHPLLNRDRLHYHIPLFLLHRHQNSVVLILNFRVVLFQYTLLLIFAEAKIFLLLLLWILGMMRMIVIFLFD</sequence>
<dbReference type="EMBL" id="JAIXMP010000006">
    <property type="protein sequence ID" value="KAI9271612.1"/>
    <property type="molecule type" value="Genomic_DNA"/>
</dbReference>
<evidence type="ECO:0000313" key="2">
    <source>
        <dbReference type="EMBL" id="KAI9271612.1"/>
    </source>
</evidence>
<feature type="transmembrane region" description="Helical" evidence="1">
    <location>
        <begin position="68"/>
        <end position="86"/>
    </location>
</feature>
<gene>
    <name evidence="2" type="ORF">BDA99DRAFT_500504</name>
</gene>
<keyword evidence="1" id="KW-0812">Transmembrane</keyword>
<keyword evidence="3" id="KW-1185">Reference proteome</keyword>
<feature type="transmembrane region" description="Helical" evidence="1">
    <location>
        <begin position="18"/>
        <end position="39"/>
    </location>
</feature>
<evidence type="ECO:0000313" key="3">
    <source>
        <dbReference type="Proteomes" id="UP001209540"/>
    </source>
</evidence>
<comment type="caution">
    <text evidence="2">The sequence shown here is derived from an EMBL/GenBank/DDBJ whole genome shotgun (WGS) entry which is preliminary data.</text>
</comment>
<keyword evidence="1" id="KW-0472">Membrane</keyword>
<feature type="transmembrane region" description="Helical" evidence="1">
    <location>
        <begin position="92"/>
        <end position="112"/>
    </location>
</feature>
<dbReference type="Proteomes" id="UP001209540">
    <property type="component" value="Unassembled WGS sequence"/>
</dbReference>
<name>A0AAD5K6C7_9FUNG</name>
<keyword evidence="1" id="KW-1133">Transmembrane helix</keyword>
<accession>A0AAD5K6C7</accession>
<proteinExistence type="predicted"/>
<reference evidence="2" key="2">
    <citation type="submission" date="2023-02" db="EMBL/GenBank/DDBJ databases">
        <authorList>
            <consortium name="DOE Joint Genome Institute"/>
            <person name="Mondo S.J."/>
            <person name="Chang Y."/>
            <person name="Wang Y."/>
            <person name="Ahrendt S."/>
            <person name="Andreopoulos W."/>
            <person name="Barry K."/>
            <person name="Beard J."/>
            <person name="Benny G.L."/>
            <person name="Blankenship S."/>
            <person name="Bonito G."/>
            <person name="Cuomo C."/>
            <person name="Desiro A."/>
            <person name="Gervers K.A."/>
            <person name="Hundley H."/>
            <person name="Kuo A."/>
            <person name="LaButti K."/>
            <person name="Lang B.F."/>
            <person name="Lipzen A."/>
            <person name="O'Donnell K."/>
            <person name="Pangilinan J."/>
            <person name="Reynolds N."/>
            <person name="Sandor L."/>
            <person name="Smith M.W."/>
            <person name="Tsang A."/>
            <person name="Grigoriev I.V."/>
            <person name="Stajich J.E."/>
            <person name="Spatafora J.W."/>
        </authorList>
    </citation>
    <scope>NUCLEOTIDE SEQUENCE</scope>
    <source>
        <strain evidence="2">RSA 2281</strain>
    </source>
</reference>